<accession>A0A834BCX4</accession>
<dbReference type="Proteomes" id="UP000664940">
    <property type="component" value="Unassembled WGS sequence"/>
</dbReference>
<reference evidence="1 2" key="1">
    <citation type="journal article" date="2020" name="Nature">
        <title>Six reference-quality genomes reveal evolution of bat adaptations.</title>
        <authorList>
            <person name="Jebb D."/>
            <person name="Huang Z."/>
            <person name="Pippel M."/>
            <person name="Hughes G.M."/>
            <person name="Lavrichenko K."/>
            <person name="Devanna P."/>
            <person name="Winkler S."/>
            <person name="Jermiin L.S."/>
            <person name="Skirmuntt E.C."/>
            <person name="Katzourakis A."/>
            <person name="Burkitt-Gray L."/>
            <person name="Ray D.A."/>
            <person name="Sullivan K.A.M."/>
            <person name="Roscito J.G."/>
            <person name="Kirilenko B.M."/>
            <person name="Davalos L.M."/>
            <person name="Corthals A.P."/>
            <person name="Power M.L."/>
            <person name="Jones G."/>
            <person name="Ransome R.D."/>
            <person name="Dechmann D.K.N."/>
            <person name="Locatelli A.G."/>
            <person name="Puechmaille S.J."/>
            <person name="Fedrigo O."/>
            <person name="Jarvis E.D."/>
            <person name="Hiller M."/>
            <person name="Vernes S.C."/>
            <person name="Myers E.W."/>
            <person name="Teeling E.C."/>
        </authorList>
    </citation>
    <scope>NUCLEOTIDE SEQUENCE [LARGE SCALE GENOMIC DNA]</scope>
    <source>
        <strain evidence="1">Bat1K_MPI-CBG_1</strain>
    </source>
</reference>
<sequence>MIIYMLVASSAMGKSNSRNKSTLFWKSFSQSYIFNLLLNISTWMSQSYQKATCPKLNVSCPSLLLRAKLPKYFLNSCSFVFLIKKNIQIKSKLRGPNHFKYLLLSKKAIISDGCRRELKLNGVNSILILIKLKQFNKVQLKY</sequence>
<proteinExistence type="predicted"/>
<evidence type="ECO:0000313" key="1">
    <source>
        <dbReference type="EMBL" id="KAF6125480.1"/>
    </source>
</evidence>
<dbReference type="AlphaFoldDB" id="A0A834BCX4"/>
<organism evidence="1 2">
    <name type="scientific">Phyllostomus discolor</name>
    <name type="common">pale spear-nosed bat</name>
    <dbReference type="NCBI Taxonomy" id="89673"/>
    <lineage>
        <taxon>Eukaryota</taxon>
        <taxon>Metazoa</taxon>
        <taxon>Chordata</taxon>
        <taxon>Craniata</taxon>
        <taxon>Vertebrata</taxon>
        <taxon>Euteleostomi</taxon>
        <taxon>Mammalia</taxon>
        <taxon>Eutheria</taxon>
        <taxon>Laurasiatheria</taxon>
        <taxon>Chiroptera</taxon>
        <taxon>Yangochiroptera</taxon>
        <taxon>Phyllostomidae</taxon>
        <taxon>Phyllostominae</taxon>
        <taxon>Phyllostomus</taxon>
    </lineage>
</organism>
<comment type="caution">
    <text evidence="1">The sequence shown here is derived from an EMBL/GenBank/DDBJ whole genome shotgun (WGS) entry which is preliminary data.</text>
</comment>
<evidence type="ECO:0000313" key="2">
    <source>
        <dbReference type="Proteomes" id="UP000664940"/>
    </source>
</evidence>
<name>A0A834BCX4_9CHIR</name>
<protein>
    <submittedName>
        <fullName evidence="1">Uncharacterized protein</fullName>
    </submittedName>
</protein>
<gene>
    <name evidence="1" type="ORF">HJG60_009915</name>
</gene>
<dbReference type="EMBL" id="JABVXQ010000002">
    <property type="protein sequence ID" value="KAF6125480.1"/>
    <property type="molecule type" value="Genomic_DNA"/>
</dbReference>